<proteinExistence type="predicted"/>
<evidence type="ECO:0000313" key="3">
    <source>
        <dbReference type="Proteomes" id="UP001430584"/>
    </source>
</evidence>
<evidence type="ECO:0000256" key="1">
    <source>
        <dbReference type="SAM" id="MobiDB-lite"/>
    </source>
</evidence>
<dbReference type="Proteomes" id="UP001430584">
    <property type="component" value="Unassembled WGS sequence"/>
</dbReference>
<feature type="region of interest" description="Disordered" evidence="1">
    <location>
        <begin position="87"/>
        <end position="151"/>
    </location>
</feature>
<dbReference type="GeneID" id="92010833"/>
<feature type="compositionally biased region" description="Low complexity" evidence="1">
    <location>
        <begin position="106"/>
        <end position="120"/>
    </location>
</feature>
<dbReference type="RefSeq" id="XP_066632272.1">
    <property type="nucleotide sequence ID" value="XM_066778177.1"/>
</dbReference>
<feature type="region of interest" description="Disordered" evidence="1">
    <location>
        <begin position="33"/>
        <end position="68"/>
    </location>
</feature>
<gene>
    <name evidence="2" type="ORF">SLS55_006748</name>
</gene>
<evidence type="ECO:0008006" key="4">
    <source>
        <dbReference type="Google" id="ProtNLM"/>
    </source>
</evidence>
<evidence type="ECO:0000313" key="2">
    <source>
        <dbReference type="EMBL" id="KAL0259243.1"/>
    </source>
</evidence>
<dbReference type="EMBL" id="JAJVCZ030000006">
    <property type="protein sequence ID" value="KAL0259243.1"/>
    <property type="molecule type" value="Genomic_DNA"/>
</dbReference>
<name>A0ABR3CF25_9PEZI</name>
<organism evidence="2 3">
    <name type="scientific">Diplodia seriata</name>
    <dbReference type="NCBI Taxonomy" id="420778"/>
    <lineage>
        <taxon>Eukaryota</taxon>
        <taxon>Fungi</taxon>
        <taxon>Dikarya</taxon>
        <taxon>Ascomycota</taxon>
        <taxon>Pezizomycotina</taxon>
        <taxon>Dothideomycetes</taxon>
        <taxon>Dothideomycetes incertae sedis</taxon>
        <taxon>Botryosphaeriales</taxon>
        <taxon>Botryosphaeriaceae</taxon>
        <taxon>Diplodia</taxon>
    </lineage>
</organism>
<accession>A0ABR3CF25</accession>
<protein>
    <recommendedName>
        <fullName evidence="4">Fork-head domain-containing protein</fullName>
    </recommendedName>
</protein>
<comment type="caution">
    <text evidence="2">The sequence shown here is derived from an EMBL/GenBank/DDBJ whole genome shotgun (WGS) entry which is preliminary data.</text>
</comment>
<keyword evidence="3" id="KW-1185">Reference proteome</keyword>
<sequence>MPYQLQVTINGQVHVLPASVLTTEGTQAVINMMAAQSPPPPPPQNQNQHQHLHLHHHQLHSEQQLAPSGPEAAWFTAAELAGMANGVFPEQPEDDQQQHDHHHHQPASASSPPHLTTTTPTPSPPRHQPAAARHHHRNNNNNNSKTLPPHFPGYRWAAQSIALRQQSSPAVRLGTIYGAMAAMWPDHFSASSPASASWKSGVRHAVLKHFKRVGGGGAGGGGGVWYQPDPENLMTKEEARRVVEGRGRGRGRGGGRV</sequence>
<reference evidence="2 3" key="1">
    <citation type="submission" date="2024-02" db="EMBL/GenBank/DDBJ databases">
        <title>De novo assembly and annotation of 12 fungi associated with fruit tree decline syndrome in Ontario, Canada.</title>
        <authorList>
            <person name="Sulman M."/>
            <person name="Ellouze W."/>
            <person name="Ilyukhin E."/>
        </authorList>
    </citation>
    <scope>NUCLEOTIDE SEQUENCE [LARGE SCALE GENOMIC DNA]</scope>
    <source>
        <strain evidence="2 3">FDS-637</strain>
    </source>
</reference>